<accession>A0A917PWV5</accession>
<dbReference type="Pfam" id="PF20511">
    <property type="entry name" value="PMI_typeI_cat"/>
    <property type="match status" value="1"/>
</dbReference>
<feature type="active site" evidence="9">
    <location>
        <position position="195"/>
    </location>
</feature>
<feature type="domain" description="Phosphomannose isomerase type I catalytic" evidence="10">
    <location>
        <begin position="7"/>
        <end position="108"/>
    </location>
</feature>
<evidence type="ECO:0000313" key="12">
    <source>
        <dbReference type="EMBL" id="GGJ95694.1"/>
    </source>
</evidence>
<keyword evidence="4 7" id="KW-0479">Metal-binding</keyword>
<dbReference type="EMBL" id="BMNQ01000021">
    <property type="protein sequence ID" value="GGJ95694.1"/>
    <property type="molecule type" value="Genomic_DNA"/>
</dbReference>
<comment type="caution">
    <text evidence="12">The sequence shown here is derived from an EMBL/GenBank/DDBJ whole genome shotgun (WGS) entry which is preliminary data.</text>
</comment>
<dbReference type="PIRSF" id="PIRSF036894">
    <property type="entry name" value="PMI_Firm_short"/>
    <property type="match status" value="1"/>
</dbReference>
<evidence type="ECO:0000256" key="9">
    <source>
        <dbReference type="PIRSR" id="PIRSR036894-2"/>
    </source>
</evidence>
<dbReference type="GO" id="GO:0005975">
    <property type="term" value="P:carbohydrate metabolic process"/>
    <property type="evidence" value="ECO:0007669"/>
    <property type="project" value="UniProtKB-UniRule"/>
</dbReference>
<dbReference type="InterPro" id="IPR011051">
    <property type="entry name" value="RmlC_Cupin_sf"/>
</dbReference>
<feature type="domain" description="Mannose-6-phosphate isomerase cupin" evidence="11">
    <location>
        <begin position="241"/>
        <end position="317"/>
    </location>
</feature>
<evidence type="ECO:0000256" key="6">
    <source>
        <dbReference type="ARBA" id="ARBA00023235"/>
    </source>
</evidence>
<dbReference type="EC" id="5.3.1.8" evidence="3 7"/>
<keyword evidence="6 7" id="KW-0413">Isomerase</keyword>
<proteinExistence type="inferred from homology"/>
<sequence length="318" mass="35588">MYNEPIFLQPVFQEKIWGGDKLKTVYHYDIPSEQTGEAWVISAHPNGPSMIENGPLKGKTLADAWEFHGELFNKSNDNHEAYPLLVKMLDAHDDLSVQVHPDDAFARDVEGVPYGKTECWYILDAEEGSELVLGHHAQTKQELEQMMADGAWDKLLRRVKVQPGDFVYVPSGTIHAIGSGIVILETQQSSDTTYRVYDYDRTDAEGNERELHLEKAAAVTHVPHQVPELNQEKDVSGGLTTLKCVENEYFGVSQWSLDGHTEQTMVADFLQVSVIKGTAVLVVSDSRFEIAKGSHFILPHGIETFEMSGDAEFVVSWV</sequence>
<dbReference type="RefSeq" id="WP_188632738.1">
    <property type="nucleotide sequence ID" value="NZ_BMNQ01000021.1"/>
</dbReference>
<evidence type="ECO:0000313" key="13">
    <source>
        <dbReference type="Proteomes" id="UP000658382"/>
    </source>
</evidence>
<dbReference type="SUPFAM" id="SSF51182">
    <property type="entry name" value="RmlC-like cupins"/>
    <property type="match status" value="1"/>
</dbReference>
<evidence type="ECO:0000256" key="1">
    <source>
        <dbReference type="ARBA" id="ARBA00000757"/>
    </source>
</evidence>
<gene>
    <name evidence="12" type="primary">manA</name>
    <name evidence="12" type="ORF">GCM10007063_17680</name>
</gene>
<evidence type="ECO:0000259" key="11">
    <source>
        <dbReference type="Pfam" id="PF21621"/>
    </source>
</evidence>
<dbReference type="AlphaFoldDB" id="A0A917PWV5"/>
<evidence type="ECO:0000256" key="3">
    <source>
        <dbReference type="ARBA" id="ARBA00011956"/>
    </source>
</evidence>
<dbReference type="GO" id="GO:0008270">
    <property type="term" value="F:zinc ion binding"/>
    <property type="evidence" value="ECO:0007669"/>
    <property type="project" value="UniProtKB-UniRule"/>
</dbReference>
<dbReference type="InterPro" id="IPR046457">
    <property type="entry name" value="PMI_typeI_cat"/>
</dbReference>
<protein>
    <recommendedName>
        <fullName evidence="3 7">Mannose-6-phosphate isomerase</fullName>
        <ecNumber evidence="3 7">5.3.1.8</ecNumber>
    </recommendedName>
</protein>
<evidence type="ECO:0000259" key="10">
    <source>
        <dbReference type="Pfam" id="PF20511"/>
    </source>
</evidence>
<evidence type="ECO:0000256" key="7">
    <source>
        <dbReference type="PIRNR" id="PIRNR036894"/>
    </source>
</evidence>
<feature type="binding site" evidence="8">
    <location>
        <position position="175"/>
    </location>
    <ligand>
        <name>Zn(2+)</name>
        <dbReference type="ChEBI" id="CHEBI:29105"/>
    </ligand>
</feature>
<dbReference type="InterPro" id="IPR051804">
    <property type="entry name" value="Carb_Metab_Reg_Kinase/Isom"/>
</dbReference>
<dbReference type="InterPro" id="IPR014628">
    <property type="entry name" value="Man6P_isomerase_Firm_short"/>
</dbReference>
<dbReference type="PANTHER" id="PTHR42742">
    <property type="entry name" value="TRANSCRIPTIONAL REPRESSOR MPRA"/>
    <property type="match status" value="1"/>
</dbReference>
<dbReference type="NCBIfam" id="TIGR00218">
    <property type="entry name" value="manA"/>
    <property type="match status" value="1"/>
</dbReference>
<evidence type="ECO:0000256" key="2">
    <source>
        <dbReference type="ARBA" id="ARBA00010772"/>
    </source>
</evidence>
<organism evidence="12 13">
    <name type="scientific">Lentibacillus kapialis</name>
    <dbReference type="NCBI Taxonomy" id="340214"/>
    <lineage>
        <taxon>Bacteria</taxon>
        <taxon>Bacillati</taxon>
        <taxon>Bacillota</taxon>
        <taxon>Bacilli</taxon>
        <taxon>Bacillales</taxon>
        <taxon>Bacillaceae</taxon>
        <taxon>Lentibacillus</taxon>
    </lineage>
</organism>
<comment type="catalytic activity">
    <reaction evidence="1 7">
        <text>D-mannose 6-phosphate = D-fructose 6-phosphate</text>
        <dbReference type="Rhea" id="RHEA:12356"/>
        <dbReference type="ChEBI" id="CHEBI:58735"/>
        <dbReference type="ChEBI" id="CHEBI:61527"/>
        <dbReference type="EC" id="5.3.1.8"/>
    </reaction>
</comment>
<feature type="binding site" evidence="8">
    <location>
        <position position="118"/>
    </location>
    <ligand>
        <name>Zn(2+)</name>
        <dbReference type="ChEBI" id="CHEBI:29105"/>
    </ligand>
</feature>
<dbReference type="InterPro" id="IPR049071">
    <property type="entry name" value="MPI_cupin_dom"/>
</dbReference>
<dbReference type="Gene3D" id="2.60.120.10">
    <property type="entry name" value="Jelly Rolls"/>
    <property type="match status" value="2"/>
</dbReference>
<reference evidence="12" key="1">
    <citation type="journal article" date="2014" name="Int. J. Syst. Evol. Microbiol.">
        <title>Complete genome sequence of Corynebacterium casei LMG S-19264T (=DSM 44701T), isolated from a smear-ripened cheese.</title>
        <authorList>
            <consortium name="US DOE Joint Genome Institute (JGI-PGF)"/>
            <person name="Walter F."/>
            <person name="Albersmeier A."/>
            <person name="Kalinowski J."/>
            <person name="Ruckert C."/>
        </authorList>
    </citation>
    <scope>NUCLEOTIDE SEQUENCE</scope>
    <source>
        <strain evidence="12">JCM 12580</strain>
    </source>
</reference>
<keyword evidence="5 7" id="KW-0862">Zinc</keyword>
<evidence type="ECO:0000256" key="8">
    <source>
        <dbReference type="PIRSR" id="PIRSR036894-1"/>
    </source>
</evidence>
<evidence type="ECO:0000256" key="4">
    <source>
        <dbReference type="ARBA" id="ARBA00022723"/>
    </source>
</evidence>
<dbReference type="PANTHER" id="PTHR42742:SF3">
    <property type="entry name" value="FRUCTOKINASE"/>
    <property type="match status" value="1"/>
</dbReference>
<dbReference type="Pfam" id="PF21621">
    <property type="entry name" value="MPI_cupin_dom"/>
    <property type="match status" value="1"/>
</dbReference>
<comment type="cofactor">
    <cofactor evidence="8">
        <name>Zn(2+)</name>
        <dbReference type="ChEBI" id="CHEBI:29105"/>
    </cofactor>
    <text evidence="8">Binds 1 zinc ion per subunit.</text>
</comment>
<name>A0A917PWV5_9BACI</name>
<dbReference type="InterPro" id="IPR014710">
    <property type="entry name" value="RmlC-like_jellyroll"/>
</dbReference>
<feature type="binding site" evidence="8">
    <location>
        <position position="100"/>
    </location>
    <ligand>
        <name>Zn(2+)</name>
        <dbReference type="ChEBI" id="CHEBI:29105"/>
    </ligand>
</feature>
<evidence type="ECO:0000256" key="5">
    <source>
        <dbReference type="ARBA" id="ARBA00022833"/>
    </source>
</evidence>
<reference evidence="12" key="2">
    <citation type="submission" date="2020-09" db="EMBL/GenBank/DDBJ databases">
        <authorList>
            <person name="Sun Q."/>
            <person name="Ohkuma M."/>
        </authorList>
    </citation>
    <scope>NUCLEOTIDE SEQUENCE</scope>
    <source>
        <strain evidence="12">JCM 12580</strain>
    </source>
</reference>
<dbReference type="GO" id="GO:0004476">
    <property type="term" value="F:mannose-6-phosphate isomerase activity"/>
    <property type="evidence" value="ECO:0007669"/>
    <property type="project" value="UniProtKB-UniRule"/>
</dbReference>
<dbReference type="CDD" id="cd07010">
    <property type="entry name" value="cupin_PMI_type_I_N_bac"/>
    <property type="match status" value="1"/>
</dbReference>
<comment type="similarity">
    <text evidence="2 7">Belongs to the mannose-6-phosphate isomerase type 1 family.</text>
</comment>
<dbReference type="Proteomes" id="UP000658382">
    <property type="component" value="Unassembled WGS sequence"/>
</dbReference>
<dbReference type="InterPro" id="IPR001250">
    <property type="entry name" value="Man6P_Isoase-1"/>
</dbReference>
<keyword evidence="13" id="KW-1185">Reference proteome</keyword>